<evidence type="ECO:0000256" key="1">
    <source>
        <dbReference type="SAM" id="Phobius"/>
    </source>
</evidence>
<keyword evidence="1" id="KW-0812">Transmembrane</keyword>
<sequence length="48" mass="5297">MSERTDEKSIYWTIVGADTNTNEGLARLLGVILVFILIGGFLVWLLAS</sequence>
<evidence type="ECO:0000313" key="3">
    <source>
        <dbReference type="Proteomes" id="UP000500870"/>
    </source>
</evidence>
<proteinExistence type="predicted"/>
<name>A0A6H0ZVT1_9HYPH</name>
<dbReference type="Proteomes" id="UP000500870">
    <property type="component" value="Chromosome 3"/>
</dbReference>
<reference evidence="2 3" key="1">
    <citation type="submission" date="2020-04" db="EMBL/GenBank/DDBJ databases">
        <title>FDA dAtabase for Regulatory Grade micrObial Sequences (FDA-ARGOS): Supporting development and validation of Infectious Disease Dx tests.</title>
        <authorList>
            <person name="Sciortino C."/>
            <person name="Tallon L."/>
            <person name="Sadzewicz L."/>
            <person name="Vavikolanu K."/>
            <person name="Mehta A."/>
            <person name="Aluvathingal J."/>
            <person name="Nadendla S."/>
            <person name="Nandy P."/>
            <person name="Geyer C."/>
            <person name="Yan Y."/>
            <person name="Sichtig H."/>
        </authorList>
    </citation>
    <scope>NUCLEOTIDE SEQUENCE [LARGE SCALE GENOMIC DNA]</scope>
    <source>
        <strain evidence="2 3">FDAARGOS_633</strain>
    </source>
</reference>
<keyword evidence="1" id="KW-1133">Transmembrane helix</keyword>
<feature type="transmembrane region" description="Helical" evidence="1">
    <location>
        <begin position="28"/>
        <end position="47"/>
    </location>
</feature>
<dbReference type="EMBL" id="CP050899">
    <property type="protein sequence ID" value="QIX24962.1"/>
    <property type="molecule type" value="Genomic_DNA"/>
</dbReference>
<keyword evidence="1" id="KW-0472">Membrane</keyword>
<dbReference type="RefSeq" id="WP_157952787.1">
    <property type="nucleotide sequence ID" value="NZ_CP039895.1"/>
</dbReference>
<accession>A0A6H0ZVT1</accession>
<evidence type="ECO:0000313" key="2">
    <source>
        <dbReference type="EMBL" id="QIX24962.1"/>
    </source>
</evidence>
<gene>
    <name evidence="2" type="ORF">FOB41_28340</name>
</gene>
<organism evidence="2 3">
    <name type="scientific">Agrobacterium pusense</name>
    <dbReference type="NCBI Taxonomy" id="648995"/>
    <lineage>
        <taxon>Bacteria</taxon>
        <taxon>Pseudomonadati</taxon>
        <taxon>Pseudomonadota</taxon>
        <taxon>Alphaproteobacteria</taxon>
        <taxon>Hyphomicrobiales</taxon>
        <taxon>Rhizobiaceae</taxon>
        <taxon>Rhizobium/Agrobacterium group</taxon>
        <taxon>Agrobacterium</taxon>
    </lineage>
</organism>
<dbReference type="AlphaFoldDB" id="A0A6H0ZVT1"/>
<protein>
    <submittedName>
        <fullName evidence="2">Uncharacterized protein</fullName>
    </submittedName>
</protein>